<keyword evidence="2 8" id="KW-0436">Ligase</keyword>
<dbReference type="GO" id="GO:0005524">
    <property type="term" value="F:ATP binding"/>
    <property type="evidence" value="ECO:0007669"/>
    <property type="project" value="UniProtKB-UniRule"/>
</dbReference>
<evidence type="ECO:0000256" key="9">
    <source>
        <dbReference type="RuleBase" id="RU000336"/>
    </source>
</evidence>
<evidence type="ECO:0000313" key="11">
    <source>
        <dbReference type="EMBL" id="MBR8667907.1"/>
    </source>
</evidence>
<dbReference type="InterPro" id="IPR018149">
    <property type="entry name" value="Lys-tRNA-synth_II_C"/>
</dbReference>
<dbReference type="NCBIfam" id="NF001756">
    <property type="entry name" value="PRK00484.1"/>
    <property type="match status" value="1"/>
</dbReference>
<dbReference type="InterPro" id="IPR012340">
    <property type="entry name" value="NA-bd_OB-fold"/>
</dbReference>
<gene>
    <name evidence="8 11" type="primary">lysS</name>
    <name evidence="11" type="ORF">KD144_00005</name>
</gene>
<dbReference type="GO" id="GO:0006430">
    <property type="term" value="P:lysyl-tRNA aminoacylation"/>
    <property type="evidence" value="ECO:0007669"/>
    <property type="project" value="UniProtKB-UniRule"/>
</dbReference>
<dbReference type="HAMAP" id="MF_00252">
    <property type="entry name" value="Lys_tRNA_synth_class2"/>
    <property type="match status" value="1"/>
</dbReference>
<keyword evidence="5 8" id="KW-0067">ATP-binding</keyword>
<keyword evidence="4 8" id="KW-0547">Nucleotide-binding</keyword>
<dbReference type="CDD" id="cd04322">
    <property type="entry name" value="LysRS_N"/>
    <property type="match status" value="1"/>
</dbReference>
<dbReference type="GO" id="GO:0140096">
    <property type="term" value="F:catalytic activity, acting on a protein"/>
    <property type="evidence" value="ECO:0007669"/>
    <property type="project" value="UniProtKB-ARBA"/>
</dbReference>
<comment type="caution">
    <text evidence="8">Lacks conserved residue(s) required for the propagation of feature annotation.</text>
</comment>
<dbReference type="InterPro" id="IPR004365">
    <property type="entry name" value="NA-bd_OB_tRNA"/>
</dbReference>
<dbReference type="Gene3D" id="3.30.930.10">
    <property type="entry name" value="Bira Bifunctional Protein, Domain 2"/>
    <property type="match status" value="1"/>
</dbReference>
<evidence type="ECO:0000256" key="5">
    <source>
        <dbReference type="ARBA" id="ARBA00022840"/>
    </source>
</evidence>
<comment type="subunit">
    <text evidence="8">Homodimer.</text>
</comment>
<proteinExistence type="inferred from homology"/>
<dbReference type="PANTHER" id="PTHR42918">
    <property type="entry name" value="LYSYL-TRNA SYNTHETASE"/>
    <property type="match status" value="1"/>
</dbReference>
<comment type="cofactor">
    <cofactor evidence="8 9">
        <name>Mg(2+)</name>
        <dbReference type="ChEBI" id="CHEBI:18420"/>
    </cofactor>
    <text evidence="8 9">Binds 3 Mg(2+) ions per subunit.</text>
</comment>
<evidence type="ECO:0000256" key="1">
    <source>
        <dbReference type="ARBA" id="ARBA00022490"/>
    </source>
</evidence>
<evidence type="ECO:0000256" key="2">
    <source>
        <dbReference type="ARBA" id="ARBA00022598"/>
    </source>
</evidence>
<dbReference type="GO" id="GO:0000287">
    <property type="term" value="F:magnesium ion binding"/>
    <property type="evidence" value="ECO:0007669"/>
    <property type="project" value="UniProtKB-UniRule"/>
</dbReference>
<dbReference type="SUPFAM" id="SSF55681">
    <property type="entry name" value="Class II aaRS and biotin synthetases"/>
    <property type="match status" value="1"/>
</dbReference>
<keyword evidence="6 8" id="KW-0030">Aminoacyl-tRNA synthetase</keyword>
<comment type="catalytic activity">
    <reaction evidence="7 8 9">
        <text>tRNA(Lys) + L-lysine + ATP = L-lysyl-tRNA(Lys) + AMP + diphosphate</text>
        <dbReference type="Rhea" id="RHEA:20792"/>
        <dbReference type="Rhea" id="RHEA-COMP:9696"/>
        <dbReference type="Rhea" id="RHEA-COMP:9697"/>
        <dbReference type="ChEBI" id="CHEBI:30616"/>
        <dbReference type="ChEBI" id="CHEBI:32551"/>
        <dbReference type="ChEBI" id="CHEBI:33019"/>
        <dbReference type="ChEBI" id="CHEBI:78442"/>
        <dbReference type="ChEBI" id="CHEBI:78529"/>
        <dbReference type="ChEBI" id="CHEBI:456215"/>
        <dbReference type="EC" id="6.1.1.6"/>
    </reaction>
</comment>
<evidence type="ECO:0000259" key="10">
    <source>
        <dbReference type="PROSITE" id="PS50862"/>
    </source>
</evidence>
<comment type="caution">
    <text evidence="11">The sequence shown here is derived from an EMBL/GenBank/DDBJ whole genome shotgun (WGS) entry which is preliminary data.</text>
</comment>
<dbReference type="GO" id="GO:0004824">
    <property type="term" value="F:lysine-tRNA ligase activity"/>
    <property type="evidence" value="ECO:0007669"/>
    <property type="project" value="UniProtKB-UniRule"/>
</dbReference>
<name>A0A941GCP9_NIACI</name>
<organism evidence="11">
    <name type="scientific">Niallia circulans</name>
    <name type="common">Bacillus circulans</name>
    <dbReference type="NCBI Taxonomy" id="1397"/>
    <lineage>
        <taxon>Bacteria</taxon>
        <taxon>Bacillati</taxon>
        <taxon>Bacillota</taxon>
        <taxon>Bacilli</taxon>
        <taxon>Bacillales</taxon>
        <taxon>Bacillaceae</taxon>
        <taxon>Niallia</taxon>
    </lineage>
</organism>
<dbReference type="InterPro" id="IPR002313">
    <property type="entry name" value="Lys-tRNA-ligase_II"/>
</dbReference>
<dbReference type="GO" id="GO:0000049">
    <property type="term" value="F:tRNA binding"/>
    <property type="evidence" value="ECO:0007669"/>
    <property type="project" value="TreeGrafter"/>
</dbReference>
<keyword evidence="1 8" id="KW-0963">Cytoplasm</keyword>
<keyword evidence="3 8" id="KW-0479">Metal-binding</keyword>
<accession>A0A941GCP9</accession>
<protein>
    <recommendedName>
        <fullName evidence="8">Lysine--tRNA ligase</fullName>
        <ecNumber evidence="8">6.1.1.6</ecNumber>
    </recommendedName>
    <alternativeName>
        <fullName evidence="8">Lysyl-tRNA synthetase</fullName>
        <shortName evidence="8">LysRS</shortName>
    </alternativeName>
</protein>
<dbReference type="GO" id="GO:0016740">
    <property type="term" value="F:transferase activity"/>
    <property type="evidence" value="ECO:0007669"/>
    <property type="project" value="UniProtKB-ARBA"/>
</dbReference>
<dbReference type="InterPro" id="IPR044136">
    <property type="entry name" value="Lys-tRNA-ligase_II_N"/>
</dbReference>
<dbReference type="PANTHER" id="PTHR42918:SF15">
    <property type="entry name" value="LYSINE--TRNA LIGASE, CHLOROPLASTIC_MITOCHONDRIAL"/>
    <property type="match status" value="1"/>
</dbReference>
<sequence>MSHEQTTRRIEKLETLRSEGVLVYPERFQTNYELYEASLLEDGTTGVRVAGRIMGIRQFSKFSFITISDIQGSLQLLLKKEEVGEQSAIDFGNFFDVGDFIGVEGKMYSTKTKEKTLRIEKYVLLGKGLHPLPEKWHGLSNIDTRYRQRYLDLMMTKETQDRMLLRTKLVRAVRRFLEEKDFLEVETPVLQHTSSGAIARPFRTYHHSLDTELNLRIAPETYLKRLIVGGFTKVFEFAKCFRNEGISPQHLQEFTMVEGYAAYWNYEDTMALMREMILYVLNHAFDTTVITIQGKTIDFSLEWNVVSFRELILKDTGIDIDLFPDVKDLYEETKRRNIYLEQDSIETLGRGNFIDLLYKKMCRPQLIEPTFLINHPIDLSPLARANNDNPAITDRFQLVVNGAEIINAYSELVDPIEQRRRLEAQAVLKSGGDLEAMEMDEDYLLAMEYGMPPISGWGFGIERLLMVLTDSETIKDCILFPLTKKIE</sequence>
<dbReference type="InterPro" id="IPR004364">
    <property type="entry name" value="Aa-tRNA-synt_II"/>
</dbReference>
<evidence type="ECO:0000256" key="3">
    <source>
        <dbReference type="ARBA" id="ARBA00022723"/>
    </source>
</evidence>
<feature type="binding site" evidence="8">
    <location>
        <position position="404"/>
    </location>
    <ligand>
        <name>Mg(2+)</name>
        <dbReference type="ChEBI" id="CHEBI:18420"/>
        <label>1</label>
    </ligand>
</feature>
<evidence type="ECO:0000256" key="8">
    <source>
        <dbReference type="HAMAP-Rule" id="MF_00252"/>
    </source>
</evidence>
<dbReference type="EC" id="6.1.1.6" evidence="8"/>
<reference evidence="11" key="1">
    <citation type="submission" date="2021-04" db="EMBL/GenBank/DDBJ databases">
        <title>Genomic analysis of electroactive and textile dye degrading Bacillus circulans strain: DC10 isolated from constructed wetland-microbial fuel cells treating textile dye wastewaters.</title>
        <authorList>
            <person name="Patel D.U."/>
            <person name="Desai C.R."/>
        </authorList>
    </citation>
    <scope>NUCLEOTIDE SEQUENCE</scope>
    <source>
        <strain evidence="11">DC10</strain>
    </source>
</reference>
<dbReference type="PROSITE" id="PS50862">
    <property type="entry name" value="AA_TRNA_LIGASE_II"/>
    <property type="match status" value="1"/>
</dbReference>
<dbReference type="InterPro" id="IPR045864">
    <property type="entry name" value="aa-tRNA-synth_II/BPL/LPL"/>
</dbReference>
<dbReference type="PRINTS" id="PR00982">
    <property type="entry name" value="TRNASYNTHLYS"/>
</dbReference>
<dbReference type="EMBL" id="JAGTPX010000001">
    <property type="protein sequence ID" value="MBR8667907.1"/>
    <property type="molecule type" value="Genomic_DNA"/>
</dbReference>
<keyword evidence="8" id="KW-0648">Protein biosynthesis</keyword>
<evidence type="ECO:0000256" key="7">
    <source>
        <dbReference type="ARBA" id="ARBA00048573"/>
    </source>
</evidence>
<dbReference type="SUPFAM" id="SSF50249">
    <property type="entry name" value="Nucleic acid-binding proteins"/>
    <property type="match status" value="1"/>
</dbReference>
<feature type="binding site" evidence="8">
    <location>
        <position position="404"/>
    </location>
    <ligand>
        <name>Mg(2+)</name>
        <dbReference type="ChEBI" id="CHEBI:18420"/>
        <label>2</label>
    </ligand>
</feature>
<dbReference type="InterPro" id="IPR006195">
    <property type="entry name" value="aa-tRNA-synth_II"/>
</dbReference>
<dbReference type="RefSeq" id="WP_212116478.1">
    <property type="nucleotide sequence ID" value="NZ_JAGTPX020000001.1"/>
</dbReference>
<feature type="domain" description="Aminoacyl-transfer RNA synthetases class-II family profile" evidence="10">
    <location>
        <begin position="165"/>
        <end position="481"/>
    </location>
</feature>
<dbReference type="Gene3D" id="2.40.50.140">
    <property type="entry name" value="Nucleic acid-binding proteins"/>
    <property type="match status" value="1"/>
</dbReference>
<dbReference type="AlphaFoldDB" id="A0A941GCP9"/>
<keyword evidence="8 9" id="KW-0460">Magnesium</keyword>
<evidence type="ECO:0000256" key="4">
    <source>
        <dbReference type="ARBA" id="ARBA00022741"/>
    </source>
</evidence>
<comment type="similarity">
    <text evidence="8">Belongs to the class-II aminoacyl-tRNA synthetase family.</text>
</comment>
<evidence type="ECO:0000256" key="6">
    <source>
        <dbReference type="ARBA" id="ARBA00023146"/>
    </source>
</evidence>
<dbReference type="Pfam" id="PF00152">
    <property type="entry name" value="tRNA-synt_2"/>
    <property type="match status" value="1"/>
</dbReference>
<dbReference type="NCBIfam" id="TIGR00499">
    <property type="entry name" value="lysS_bact"/>
    <property type="match status" value="1"/>
</dbReference>
<dbReference type="Pfam" id="PF01336">
    <property type="entry name" value="tRNA_anti-codon"/>
    <property type="match status" value="1"/>
</dbReference>
<comment type="subcellular location">
    <subcellularLocation>
        <location evidence="8">Cytoplasm</location>
    </subcellularLocation>
</comment>
<dbReference type="GO" id="GO:0005829">
    <property type="term" value="C:cytosol"/>
    <property type="evidence" value="ECO:0007669"/>
    <property type="project" value="TreeGrafter"/>
</dbReference>